<dbReference type="eggNOG" id="ENOG50335I2">
    <property type="taxonomic scope" value="Bacteria"/>
</dbReference>
<name>A8H4J7_SHEPA</name>
<dbReference type="Proteomes" id="UP000002608">
    <property type="component" value="Chromosome"/>
</dbReference>
<dbReference type="EMBL" id="CP000851">
    <property type="protein sequence ID" value="ABV87484.1"/>
    <property type="molecule type" value="Genomic_DNA"/>
</dbReference>
<evidence type="ECO:0008006" key="3">
    <source>
        <dbReference type="Google" id="ProtNLM"/>
    </source>
</evidence>
<dbReference type="OrthoDB" id="6266415at2"/>
<proteinExistence type="predicted"/>
<reference evidence="1 2" key="1">
    <citation type="submission" date="2007-10" db="EMBL/GenBank/DDBJ databases">
        <title>Complete sequence of Shewanella pealeana ATCC 700345.</title>
        <authorList>
            <consortium name="US DOE Joint Genome Institute"/>
            <person name="Copeland A."/>
            <person name="Lucas S."/>
            <person name="Lapidus A."/>
            <person name="Barry K."/>
            <person name="Glavina del Rio T."/>
            <person name="Dalin E."/>
            <person name="Tice H."/>
            <person name="Pitluck S."/>
            <person name="Chertkov O."/>
            <person name="Brettin T."/>
            <person name="Bruce D."/>
            <person name="Detter J.C."/>
            <person name="Han C."/>
            <person name="Schmutz J."/>
            <person name="Larimer F."/>
            <person name="Land M."/>
            <person name="Hauser L."/>
            <person name="Kyrpides N."/>
            <person name="Kim E."/>
            <person name="Zhao J.-S.Z."/>
            <person name="Manno D."/>
            <person name="Hawari J."/>
            <person name="Richardson P."/>
        </authorList>
    </citation>
    <scope>NUCLEOTIDE SEQUENCE [LARGE SCALE GENOMIC DNA]</scope>
    <source>
        <strain evidence="2">ATCC 700345 / ANG-SQ1</strain>
    </source>
</reference>
<organism evidence="1 2">
    <name type="scientific">Shewanella pealeana (strain ATCC 700345 / ANG-SQ1)</name>
    <dbReference type="NCBI Taxonomy" id="398579"/>
    <lineage>
        <taxon>Bacteria</taxon>
        <taxon>Pseudomonadati</taxon>
        <taxon>Pseudomonadota</taxon>
        <taxon>Gammaproteobacteria</taxon>
        <taxon>Alteromonadales</taxon>
        <taxon>Shewanellaceae</taxon>
        <taxon>Shewanella</taxon>
    </lineage>
</organism>
<dbReference type="RefSeq" id="WP_012155400.1">
    <property type="nucleotide sequence ID" value="NC_009901.1"/>
</dbReference>
<dbReference type="KEGG" id="spl:Spea_2164"/>
<evidence type="ECO:0000313" key="2">
    <source>
        <dbReference type="Proteomes" id="UP000002608"/>
    </source>
</evidence>
<dbReference type="AlphaFoldDB" id="A8H4J7"/>
<dbReference type="HOGENOM" id="CLU_1037915_0_0_6"/>
<gene>
    <name evidence="1" type="ordered locus">Spea_2164</name>
</gene>
<sequence length="270" mass="29464">MPEPITTVGLGAIAAYLGKDGIAKILGPTAEYLGGELQEFTKKRMNNVGQIFSNAEKKLGDKVEQPGAIPPKVLKTVINEGSYSEDQIAVEYFGGVLASSRTELSRDDRGARIAKALDILSCYQLRAHYLIYSSLSHLFKNKGQSLRMNEQRDKLEMFIPFDGFANAMGLTQKEWDNPQLLTHIFQGLNSDGLISDRWAFGPVDTLKTMSSSPLITLPGIVCTPTSSGAELFLWGFGSGNQDLDYIFTNDFSAKVDGTPELIQGALATKT</sequence>
<dbReference type="STRING" id="398579.Spea_2164"/>
<keyword evidence="2" id="KW-1185">Reference proteome</keyword>
<accession>A8H4J7</accession>
<protein>
    <recommendedName>
        <fullName evidence="3">DUF4393 domain-containing protein</fullName>
    </recommendedName>
</protein>
<evidence type="ECO:0000313" key="1">
    <source>
        <dbReference type="EMBL" id="ABV87484.1"/>
    </source>
</evidence>